<feature type="compositionally biased region" description="Basic and acidic residues" evidence="1">
    <location>
        <begin position="56"/>
        <end position="65"/>
    </location>
</feature>
<feature type="region of interest" description="Disordered" evidence="1">
    <location>
        <begin position="56"/>
        <end position="100"/>
    </location>
</feature>
<sequence>MSEQERYTDSAIVEFIKDVLKPRLAIEYALLALPHLIDPFGISRALMMHLAEMETQMRESAEEVVRNPQPSATSSDDLDDDDSQDDEGECLDDGQDFVPM</sequence>
<dbReference type="Proteomes" id="UP000660262">
    <property type="component" value="Unassembled WGS sequence"/>
</dbReference>
<protein>
    <submittedName>
        <fullName evidence="2">Uncharacterized protein</fullName>
    </submittedName>
</protein>
<dbReference type="AlphaFoldDB" id="A0A830HK01"/>
<feature type="compositionally biased region" description="Acidic residues" evidence="1">
    <location>
        <begin position="76"/>
        <end position="100"/>
    </location>
</feature>
<evidence type="ECO:0000313" key="3">
    <source>
        <dbReference type="Proteomes" id="UP000660262"/>
    </source>
</evidence>
<keyword evidence="3" id="KW-1185">Reference proteome</keyword>
<dbReference type="EMBL" id="BNJQ01000010">
    <property type="protein sequence ID" value="GHP05619.1"/>
    <property type="molecule type" value="Genomic_DNA"/>
</dbReference>
<comment type="caution">
    <text evidence="2">The sequence shown here is derived from an EMBL/GenBank/DDBJ whole genome shotgun (WGS) entry which is preliminary data.</text>
</comment>
<name>A0A830HK01_9CHLO</name>
<reference evidence="2" key="1">
    <citation type="submission" date="2020-10" db="EMBL/GenBank/DDBJ databases">
        <title>Unveiling of a novel bifunctional photoreceptor, Dualchrome1, isolated from a cosmopolitan green alga.</title>
        <authorList>
            <person name="Suzuki S."/>
            <person name="Kawachi M."/>
        </authorList>
    </citation>
    <scope>NUCLEOTIDE SEQUENCE</scope>
    <source>
        <strain evidence="2">NIES 2893</strain>
    </source>
</reference>
<gene>
    <name evidence="2" type="ORF">PPROV_000436900</name>
</gene>
<evidence type="ECO:0000313" key="2">
    <source>
        <dbReference type="EMBL" id="GHP05619.1"/>
    </source>
</evidence>
<evidence type="ECO:0000256" key="1">
    <source>
        <dbReference type="SAM" id="MobiDB-lite"/>
    </source>
</evidence>
<accession>A0A830HK01</accession>
<organism evidence="2 3">
    <name type="scientific">Pycnococcus provasolii</name>
    <dbReference type="NCBI Taxonomy" id="41880"/>
    <lineage>
        <taxon>Eukaryota</taxon>
        <taxon>Viridiplantae</taxon>
        <taxon>Chlorophyta</taxon>
        <taxon>Pseudoscourfieldiophyceae</taxon>
        <taxon>Pseudoscourfieldiales</taxon>
        <taxon>Pycnococcaceae</taxon>
        <taxon>Pycnococcus</taxon>
    </lineage>
</organism>
<proteinExistence type="predicted"/>